<sequence>MDVDDEEMGEVLQDEEIERQEEYEQAYHFRYEDNGENSYKLLMEGSLRQKGNARKEQRQSKEERMRKVREAAPQGLEKTMSVSRIWMI</sequence>
<comment type="caution">
    <text evidence="2">The sequence shown here is derived from an EMBL/GenBank/DDBJ whole genome shotgun (WGS) entry which is preliminary data.</text>
</comment>
<feature type="compositionally biased region" description="Basic and acidic residues" evidence="1">
    <location>
        <begin position="53"/>
        <end position="70"/>
    </location>
</feature>
<evidence type="ECO:0000256" key="1">
    <source>
        <dbReference type="SAM" id="MobiDB-lite"/>
    </source>
</evidence>
<dbReference type="PANTHER" id="PTHR14490:SF5">
    <property type="entry name" value="PROTEIN KRI1 HOMOLOG"/>
    <property type="match status" value="1"/>
</dbReference>
<dbReference type="GO" id="GO:0005730">
    <property type="term" value="C:nucleolus"/>
    <property type="evidence" value="ECO:0007669"/>
    <property type="project" value="TreeGrafter"/>
</dbReference>
<gene>
    <name evidence="2" type="ORF">HS088_TW01G00889</name>
</gene>
<evidence type="ECO:0000313" key="3">
    <source>
        <dbReference type="Proteomes" id="UP000593562"/>
    </source>
</evidence>
<keyword evidence="3" id="KW-1185">Reference proteome</keyword>
<dbReference type="GO" id="GO:0000447">
    <property type="term" value="P:endonucleolytic cleavage in ITS1 to separate SSU-rRNA from 5.8S rRNA and LSU-rRNA from tricistronic rRNA transcript (SSU-rRNA, 5.8S rRNA, LSU-rRNA)"/>
    <property type="evidence" value="ECO:0007669"/>
    <property type="project" value="TreeGrafter"/>
</dbReference>
<accession>A0A7J7E374</accession>
<protein>
    <submittedName>
        <fullName evidence="2">Protein KRI1</fullName>
    </submittedName>
</protein>
<dbReference type="GO" id="GO:0030686">
    <property type="term" value="C:90S preribosome"/>
    <property type="evidence" value="ECO:0007669"/>
    <property type="project" value="TreeGrafter"/>
</dbReference>
<dbReference type="PANTHER" id="PTHR14490">
    <property type="entry name" value="ZINC FINGER, ZZ TYPE"/>
    <property type="match status" value="1"/>
</dbReference>
<feature type="region of interest" description="Disordered" evidence="1">
    <location>
        <begin position="45"/>
        <end position="76"/>
    </location>
</feature>
<evidence type="ECO:0000313" key="2">
    <source>
        <dbReference type="EMBL" id="KAF5752971.1"/>
    </source>
</evidence>
<dbReference type="EMBL" id="JAAARO010000001">
    <property type="protein sequence ID" value="KAF5752971.1"/>
    <property type="molecule type" value="Genomic_DNA"/>
</dbReference>
<name>A0A7J7E374_TRIWF</name>
<reference evidence="2 3" key="1">
    <citation type="journal article" date="2020" name="Nat. Commun.">
        <title>Genome of Tripterygium wilfordii and identification of cytochrome P450 involved in triptolide biosynthesis.</title>
        <authorList>
            <person name="Tu L."/>
            <person name="Su P."/>
            <person name="Zhang Z."/>
            <person name="Gao L."/>
            <person name="Wang J."/>
            <person name="Hu T."/>
            <person name="Zhou J."/>
            <person name="Zhang Y."/>
            <person name="Zhao Y."/>
            <person name="Liu Y."/>
            <person name="Song Y."/>
            <person name="Tong Y."/>
            <person name="Lu Y."/>
            <person name="Yang J."/>
            <person name="Xu C."/>
            <person name="Jia M."/>
            <person name="Peters R.J."/>
            <person name="Huang L."/>
            <person name="Gao W."/>
        </authorList>
    </citation>
    <scope>NUCLEOTIDE SEQUENCE [LARGE SCALE GENOMIC DNA]</scope>
    <source>
        <strain evidence="3">cv. XIE 37</strain>
        <tissue evidence="2">Leaf</tissue>
    </source>
</reference>
<dbReference type="Proteomes" id="UP000593562">
    <property type="component" value="Unassembled WGS sequence"/>
</dbReference>
<dbReference type="InParanoid" id="A0A7J7E374"/>
<organism evidence="2 3">
    <name type="scientific">Tripterygium wilfordii</name>
    <name type="common">Thunder God vine</name>
    <dbReference type="NCBI Taxonomy" id="458696"/>
    <lineage>
        <taxon>Eukaryota</taxon>
        <taxon>Viridiplantae</taxon>
        <taxon>Streptophyta</taxon>
        <taxon>Embryophyta</taxon>
        <taxon>Tracheophyta</taxon>
        <taxon>Spermatophyta</taxon>
        <taxon>Magnoliopsida</taxon>
        <taxon>eudicotyledons</taxon>
        <taxon>Gunneridae</taxon>
        <taxon>Pentapetalae</taxon>
        <taxon>rosids</taxon>
        <taxon>fabids</taxon>
        <taxon>Celastrales</taxon>
        <taxon>Celastraceae</taxon>
        <taxon>Tripterygium</taxon>
    </lineage>
</organism>
<dbReference type="InterPro" id="IPR018034">
    <property type="entry name" value="Kri1"/>
</dbReference>
<proteinExistence type="predicted"/>
<dbReference type="AlphaFoldDB" id="A0A7J7E374"/>